<proteinExistence type="predicted"/>
<protein>
    <submittedName>
        <fullName evidence="1">Uncharacterized protein</fullName>
    </submittedName>
</protein>
<sequence length="68" mass="7908">MVFKVPFYISSDPRESSLSCGSLYEKSMDSFSKEPLRIAVNLKDMMFRRWVARWTSQSAADGGTREHW</sequence>
<dbReference type="AlphaFoldDB" id="A0A922K2L1"/>
<evidence type="ECO:0000313" key="1">
    <source>
        <dbReference type="EMBL" id="KAG6729591.1"/>
    </source>
</evidence>
<evidence type="ECO:0000313" key="2">
    <source>
        <dbReference type="Proteomes" id="UP000811246"/>
    </source>
</evidence>
<gene>
    <name evidence="1" type="ORF">I3842_01G036400</name>
</gene>
<dbReference type="Proteomes" id="UP000811246">
    <property type="component" value="Chromosome 1"/>
</dbReference>
<organism evidence="1 2">
    <name type="scientific">Carya illinoinensis</name>
    <name type="common">Pecan</name>
    <dbReference type="NCBI Taxonomy" id="32201"/>
    <lineage>
        <taxon>Eukaryota</taxon>
        <taxon>Viridiplantae</taxon>
        <taxon>Streptophyta</taxon>
        <taxon>Embryophyta</taxon>
        <taxon>Tracheophyta</taxon>
        <taxon>Spermatophyta</taxon>
        <taxon>Magnoliopsida</taxon>
        <taxon>eudicotyledons</taxon>
        <taxon>Gunneridae</taxon>
        <taxon>Pentapetalae</taxon>
        <taxon>rosids</taxon>
        <taxon>fabids</taxon>
        <taxon>Fagales</taxon>
        <taxon>Juglandaceae</taxon>
        <taxon>Carya</taxon>
    </lineage>
</organism>
<name>A0A922K2L1_CARIL</name>
<accession>A0A922K2L1</accession>
<reference evidence="1" key="1">
    <citation type="submission" date="2021-01" db="EMBL/GenBank/DDBJ databases">
        <authorList>
            <person name="Lovell J.T."/>
            <person name="Bentley N."/>
            <person name="Bhattarai G."/>
            <person name="Jenkins J.W."/>
            <person name="Sreedasyam A."/>
            <person name="Alarcon Y."/>
            <person name="Bock C."/>
            <person name="Boston L."/>
            <person name="Carlson J."/>
            <person name="Cervantes K."/>
            <person name="Clermont K."/>
            <person name="Krom N."/>
            <person name="Kubenka K."/>
            <person name="Mamidi S."/>
            <person name="Mattison C."/>
            <person name="Monteros M."/>
            <person name="Pisani C."/>
            <person name="Plott C."/>
            <person name="Rajasekar S."/>
            <person name="Rhein H.S."/>
            <person name="Rohla C."/>
            <person name="Song M."/>
            <person name="Hilaire R.S."/>
            <person name="Shu S."/>
            <person name="Wells L."/>
            <person name="Wang X."/>
            <person name="Webber J."/>
            <person name="Heerema R.J."/>
            <person name="Klein P."/>
            <person name="Conner P."/>
            <person name="Grauke L."/>
            <person name="Grimwood J."/>
            <person name="Schmutz J."/>
            <person name="Randall J.J."/>
        </authorList>
    </citation>
    <scope>NUCLEOTIDE SEQUENCE</scope>
    <source>
        <tissue evidence="1">Leaf</tissue>
    </source>
</reference>
<comment type="caution">
    <text evidence="1">The sequence shown here is derived from an EMBL/GenBank/DDBJ whole genome shotgun (WGS) entry which is preliminary data.</text>
</comment>
<dbReference type="EMBL" id="CM031825">
    <property type="protein sequence ID" value="KAG6729591.1"/>
    <property type="molecule type" value="Genomic_DNA"/>
</dbReference>